<keyword evidence="3" id="KW-1185">Reference proteome</keyword>
<proteinExistence type="predicted"/>
<dbReference type="GeneID" id="73382493"/>
<feature type="compositionally biased region" description="Basic and acidic residues" evidence="1">
    <location>
        <begin position="289"/>
        <end position="321"/>
    </location>
</feature>
<protein>
    <submittedName>
        <fullName evidence="2">Uncharacterized protein</fullName>
    </submittedName>
</protein>
<dbReference type="RefSeq" id="XP_049178059.1">
    <property type="nucleotide sequence ID" value="XM_049326364.1"/>
</dbReference>
<feature type="compositionally biased region" description="Polar residues" evidence="1">
    <location>
        <begin position="350"/>
        <end position="363"/>
    </location>
</feature>
<dbReference type="EMBL" id="JAHUZD010000150">
    <property type="protein sequence ID" value="KAI3402310.2"/>
    <property type="molecule type" value="Genomic_DNA"/>
</dbReference>
<reference evidence="2" key="1">
    <citation type="journal article" date="2022" name="DNA Res.">
        <title>Genome analysis of five recently described species of the CUG-Ser clade uncovers Candida theae as a new hybrid lineage with pathogenic potential in the Candida parapsilosis species complex.</title>
        <authorList>
            <person name="Mixao V."/>
            <person name="Del Olmo V."/>
            <person name="Hegedusova E."/>
            <person name="Saus E."/>
            <person name="Pryszcz L."/>
            <person name="Cillingova A."/>
            <person name="Nosek J."/>
            <person name="Gabaldon T."/>
        </authorList>
    </citation>
    <scope>NUCLEOTIDE SEQUENCE</scope>
    <source>
        <strain evidence="2">CBS 10844</strain>
    </source>
</reference>
<name>A0AAI9SS72_9ASCO</name>
<feature type="compositionally biased region" description="Acidic residues" evidence="1">
    <location>
        <begin position="366"/>
        <end position="385"/>
    </location>
</feature>
<accession>A0AAI9SS72</accession>
<comment type="caution">
    <text evidence="2">The sequence shown here is derived from an EMBL/GenBank/DDBJ whole genome shotgun (WGS) entry which is preliminary data.</text>
</comment>
<organism evidence="2 3">
    <name type="scientific">Candida oxycetoniae</name>
    <dbReference type="NCBI Taxonomy" id="497107"/>
    <lineage>
        <taxon>Eukaryota</taxon>
        <taxon>Fungi</taxon>
        <taxon>Dikarya</taxon>
        <taxon>Ascomycota</taxon>
        <taxon>Saccharomycotina</taxon>
        <taxon>Pichiomycetes</taxon>
        <taxon>Debaryomycetaceae</taxon>
        <taxon>Candida/Lodderomyces clade</taxon>
        <taxon>Candida</taxon>
    </lineage>
</organism>
<feature type="compositionally biased region" description="Acidic residues" evidence="1">
    <location>
        <begin position="250"/>
        <end position="288"/>
    </location>
</feature>
<evidence type="ECO:0000256" key="1">
    <source>
        <dbReference type="SAM" id="MobiDB-lite"/>
    </source>
</evidence>
<dbReference type="AlphaFoldDB" id="A0AAI9SS72"/>
<dbReference type="Proteomes" id="UP001202479">
    <property type="component" value="Unassembled WGS sequence"/>
</dbReference>
<evidence type="ECO:0000313" key="3">
    <source>
        <dbReference type="Proteomes" id="UP001202479"/>
    </source>
</evidence>
<feature type="compositionally biased region" description="Low complexity" evidence="1">
    <location>
        <begin position="336"/>
        <end position="346"/>
    </location>
</feature>
<evidence type="ECO:0000313" key="2">
    <source>
        <dbReference type="EMBL" id="KAI3402310.2"/>
    </source>
</evidence>
<gene>
    <name evidence="2" type="ORF">KGF56_004880</name>
</gene>
<feature type="region of interest" description="Disordered" evidence="1">
    <location>
        <begin position="240"/>
        <end position="385"/>
    </location>
</feature>
<sequence>MSGVVDTEALERIDTLENNLRWNLETFKPAYEFLQLNQKLISREDVVNAGEMQIIKRNFIIDTFKLGKVHKEYKDWEQETRTEFAANDIFKYNKVIAQIARINQKLDITSKNYENLSSGIKIPDFAVGMESLRKLGNQQLIDIATKYQEDNLKLTQLFSLDPNESNLIFPEFEIMRKLINIEFGLRIEKRVQLEILVSLREHIKSSNRVWKERDSLLKNFLENEFPEVVKGVVKVNAEVSSKIREPHDEEEKEEEEEEEEEEEVEEEEEEECGKEEEVEQKEENEDETEHGNIDRDEDDAQFRNDGSDTDASKESFDREDSMGLNQDKALDETDNQSQQQSPISSPARVESQNPPSNATTPSPDNVDVDVDVDNDDDDDAMLIDN</sequence>